<evidence type="ECO:0000259" key="3">
    <source>
        <dbReference type="Pfam" id="PF08338"/>
    </source>
</evidence>
<feature type="transmembrane region" description="Helical" evidence="1">
    <location>
        <begin position="134"/>
        <end position="156"/>
    </location>
</feature>
<gene>
    <name evidence="4" type="ORF">MNBD_GAMMA12-1374</name>
</gene>
<organism evidence="4">
    <name type="scientific">hydrothermal vent metagenome</name>
    <dbReference type="NCBI Taxonomy" id="652676"/>
    <lineage>
        <taxon>unclassified sequences</taxon>
        <taxon>metagenomes</taxon>
        <taxon>ecological metagenomes</taxon>
    </lineage>
</organism>
<keyword evidence="1" id="KW-0472">Membrane</keyword>
<feature type="domain" description="NAD-dependent epimerase/dehydratase" evidence="2">
    <location>
        <begin position="187"/>
        <end position="401"/>
    </location>
</feature>
<evidence type="ECO:0000259" key="2">
    <source>
        <dbReference type="Pfam" id="PF01370"/>
    </source>
</evidence>
<feature type="transmembrane region" description="Helical" evidence="1">
    <location>
        <begin position="45"/>
        <end position="62"/>
    </location>
</feature>
<keyword evidence="1" id="KW-0812">Transmembrane</keyword>
<keyword evidence="1" id="KW-1133">Transmembrane helix</keyword>
<keyword evidence="4" id="KW-0131">Cell cycle</keyword>
<dbReference type="GO" id="GO:0051301">
    <property type="term" value="P:cell division"/>
    <property type="evidence" value="ECO:0007669"/>
    <property type="project" value="UniProtKB-KW"/>
</dbReference>
<dbReference type="SUPFAM" id="SSF51735">
    <property type="entry name" value="NAD(P)-binding Rossmann-fold domains"/>
    <property type="match status" value="1"/>
</dbReference>
<dbReference type="Pfam" id="PF08338">
    <property type="entry name" value="DUF1731"/>
    <property type="match status" value="1"/>
</dbReference>
<accession>A0A3B0YIP0</accession>
<dbReference type="InterPro" id="IPR036291">
    <property type="entry name" value="NAD(P)-bd_dom_sf"/>
</dbReference>
<proteinExistence type="predicted"/>
<keyword evidence="4" id="KW-0132">Cell division</keyword>
<dbReference type="Gene3D" id="3.40.50.720">
    <property type="entry name" value="NAD(P)-binding Rossmann-like Domain"/>
    <property type="match status" value="1"/>
</dbReference>
<feature type="domain" description="DUF1731" evidence="3">
    <location>
        <begin position="442"/>
        <end position="487"/>
    </location>
</feature>
<dbReference type="PANTHER" id="PTHR11092:SF0">
    <property type="entry name" value="EPIMERASE FAMILY PROTEIN SDR39U1"/>
    <property type="match status" value="1"/>
</dbReference>
<sequence length="489" mass="54056">MNIELIALQLMAIQGVLGAMDTIYHHELTEALPQRNSARKELSIHSIRSIIYAVLFIGLSAWTWSGMWAWVLILLFSVEIVLTLWDFVVEDKTRLLPPTERVMHTILAINGGAFIALLALNIPDWIAGPSVFIWAPHGLLSIFLMICGIGVGLSGIRDGFAAYQLGKNMQQDNGFAAIHIANPQENVLVTGATGFIGQQLVESLLQNKCQVTIVSRNPKQAAWAFDGRVRVVETMTELPSDYSVDLIINLAGARILGPRWSIKRKKLLVKSRVDLTKSIVTWIASAETKPRLLLSASAIGFYGIQGEGDDSELTEKSPSQSMFMSDICQQWEASAQRATDYGVAVNCMRFGLVLGRQGALPMMMMPIKLGMGGPLGGGKQWFSWIHINDLLRAMAHLSKNNLERPGQAEFAVYNFTAPDTLRQSDFSKIAGQVMHRPSFMPTPGIIMRILLGEQSDLLLEGQRVVPEKLLKEGFLFTYPDLHNALSSLK</sequence>
<dbReference type="PANTHER" id="PTHR11092">
    <property type="entry name" value="SUGAR NUCLEOTIDE EPIMERASE RELATED"/>
    <property type="match status" value="1"/>
</dbReference>
<dbReference type="AlphaFoldDB" id="A0A3B0YIP0"/>
<dbReference type="EMBL" id="UOFL01000111">
    <property type="protein sequence ID" value="VAW76620.1"/>
    <property type="molecule type" value="Genomic_DNA"/>
</dbReference>
<dbReference type="InterPro" id="IPR013549">
    <property type="entry name" value="DUF1731"/>
</dbReference>
<feature type="transmembrane region" description="Helical" evidence="1">
    <location>
        <begin position="68"/>
        <end position="89"/>
    </location>
</feature>
<dbReference type="InterPro" id="IPR010099">
    <property type="entry name" value="SDR39U1"/>
</dbReference>
<name>A0A3B0YIP0_9ZZZZ</name>
<protein>
    <submittedName>
        <fullName evidence="4">Cell division inhibitor</fullName>
    </submittedName>
</protein>
<reference evidence="4" key="1">
    <citation type="submission" date="2018-06" db="EMBL/GenBank/DDBJ databases">
        <authorList>
            <person name="Zhirakovskaya E."/>
        </authorList>
    </citation>
    <scope>NUCLEOTIDE SEQUENCE</scope>
</reference>
<dbReference type="Pfam" id="PF01370">
    <property type="entry name" value="Epimerase"/>
    <property type="match status" value="1"/>
</dbReference>
<evidence type="ECO:0000313" key="4">
    <source>
        <dbReference type="EMBL" id="VAW76620.1"/>
    </source>
</evidence>
<feature type="transmembrane region" description="Helical" evidence="1">
    <location>
        <begin position="101"/>
        <end position="122"/>
    </location>
</feature>
<evidence type="ECO:0000256" key="1">
    <source>
        <dbReference type="SAM" id="Phobius"/>
    </source>
</evidence>
<dbReference type="NCBIfam" id="TIGR01777">
    <property type="entry name" value="yfcH"/>
    <property type="match status" value="1"/>
</dbReference>
<dbReference type="InterPro" id="IPR001509">
    <property type="entry name" value="Epimerase_deHydtase"/>
</dbReference>